<dbReference type="InterPro" id="IPR008978">
    <property type="entry name" value="HSP20-like_chaperone"/>
</dbReference>
<dbReference type="PROSITE" id="PS51198">
    <property type="entry name" value="UVRD_HELICASE_ATP_BIND"/>
    <property type="match status" value="1"/>
</dbReference>
<evidence type="ECO:0000256" key="4">
    <source>
        <dbReference type="ARBA" id="ARBA00022840"/>
    </source>
</evidence>
<dbReference type="InterPro" id="IPR014016">
    <property type="entry name" value="UvrD-like_ATP-bd"/>
</dbReference>
<feature type="compositionally biased region" description="Polar residues" evidence="6">
    <location>
        <begin position="1891"/>
        <end position="1913"/>
    </location>
</feature>
<dbReference type="GO" id="GO:0005524">
    <property type="term" value="F:ATP binding"/>
    <property type="evidence" value="ECO:0007669"/>
    <property type="project" value="UniProtKB-UniRule"/>
</dbReference>
<dbReference type="InterPro" id="IPR027417">
    <property type="entry name" value="P-loop_NTPase"/>
</dbReference>
<dbReference type="GO" id="GO:0004386">
    <property type="term" value="F:helicase activity"/>
    <property type="evidence" value="ECO:0007669"/>
    <property type="project" value="UniProtKB-UniRule"/>
</dbReference>
<feature type="region of interest" description="Disordered" evidence="6">
    <location>
        <begin position="123"/>
        <end position="153"/>
    </location>
</feature>
<sequence>MPYNTDNVSPARWGLDMSIFDQQRLASGDALNQSVEIFESLLDGRSIAMSDDSYRFLRQWIVDCYPSNPKEFTGSIHAKILSQLSLSLLFLVYPADEPSNLVECRRSVQLVHPVLDAIPSLAFTGGPGASSEQTRERSAGKPQRNRRHLNKGKRGVDNLATDVTLFQAAKVDVPNSREEGYALASSLLKDQERILQYYLDILRRPLLCGVLYQSYIRPKLRNISRARPSIQTDITDSDDTSKPADEIDSAHPYVQPLKAALYFENATGFGEWQIWVSSRANGDLREARRQDRKSFAIIIKKIKELSNGHFSNDNQKRLGGAGAGVPIYEAKMTRDKRLVYHIDCRQRYDNDFEQQVIRIFGIYTHAQMDDRLWNSVSYHLAKQGKEYKLRCTLQKEPSHAPNNIVLPASFPPQETVGKATVSPMLAIPEEHWEELNSLLMGDKLYILSQELLNSIVADRDVAHVFAVSPKENEIIEHTSSSFVIGRSGTGKTTTMLFKMLGMERLWELHADTMAKPRQVFVTRSRVLAGKVNEYFTKLMESLALQGLSAKELAEMDHISSQREKELINIDEIDWRSDLPSSFSLLQDEHFPLFVTFDRLCALLEADAMTSQNGTNQYPDRETRFSRLKSDIDHSTITFDDFLQHCWRHLPQLLKKGLEPSLVFSEFIGVIKGSEESLSMPERYLDVDTYIKFSHRSQSTFALQRGPVYELFEHYQKWKQQQGVRDAADRCHTLLDFISKDGLPGQRIDYLYVDEVQDNLLIDALLLRALCKNPEGMFWAGDTAQAISVGSAFNFNSLKAMLYRAEEYYRQINEVLRAPIPPRTFQLAVNYRSHSGIVECAQSVVSLITQFFPDAIDVLPDEKGLVDGAKPIFFTGENENSVEFDHFFSTNSGTEIELGARQCILVRNDAAREQLPSEIKNMGLVMTLYDSKGSEFDDVLLYNFFRDSSVDLSQFRVLLNSLEENLSISAPRFDELRHAGVCSELKFLYVAITRARNNLWIVDSSVKAEPMKVIWKTLDLVEICTRGVDIAQLAVHSTPEDWGKSGWKFFEKNLYTQAWHCFKKAGLSREGDVAHAYHLRKLAEANPQSHPQHSEYFKAPAEKFIHCVSSSNTTNEEHAYLKAAGECFVHSGHDARAVEAFLDATEYTRAALHCEDIGKFHEALEIINMHKVQMERAVVIQIIHASKIYYLKKNQLDEAMKLFKGEDEALSFMAKYDLEAPRITLLCRMGKFADAAELHLVKGRYLEAIQLFIEDAGSSYSTCKARECIVHCLWRHMSFGTANSDKDAVRVLLDMYNQLHVEPGETEENDEITMFKAMVCQDSVSLLHLGQKLAENNIAVSLHSLDAALAETLVDPLQATEVAARLDFFLIYAKLLRDAVHSEDPYRSPHLQKLFNFSVTSDRMIIIPGGTLLHSKCKHSASINSQIGDNRYMLSIPEFQRLYREVLSFRLRTRVVKETSAFEGKWALLPSLRSSPHIKGDYATNINGAVNGVYHSHVRLHLQQVLVVDTLASFRSVQGPEVRKLHLNWITRLYWVLHSPHTSGHIVKLCMSGIPEAQKGFQVLVQWLHDIFRTLDPSHELFVSTASIVAKLSLDVTPHCLLSLGINSHYKGRTPFSSLRGMLKEGESWIIIRDLLDFLENDEYSIVGGIHVIEKILQEKHIFNLDVLCDFADHVCASTVVHSLLAENSTLKDIMLPRNPLITVLEQFNSTRRDTTFTPRFKKCMMILLRRLYCKVYFDHLHYEGKSLPNCSEEIRDVFIARICRCLCFLEYNLSLLGPDENERLKEVLTSLASSQEKRSLLSNICSMYASVHGYVELAGLLGQPSPEQELDDIIQLRDFHCDSSDNSNPHGVRSVTYNSFQAEDTTRLLQKLKLSTQRPWLGTHHPLAGGIQTSRPQLSNSSDTKHIPTTSLDGSLAISEPNSVKADGKEADATVGVEDVVSDMRPSSTTMALRHEFYETEEKLTISVFDRGADPEQVTVKFEPRTLTYEHGTKSLSLQPLKGEIDTEKSDYTVGKVKVEIRLVKASLGRWGQLTGDSPQPVATFTPTPTVAATRQRKNWEGITSQILTGEKEKTSEEDPNVGGDGAVNSFFQKIFADSDEDTRRAMMKSYQESGGTTLSTNWNDVKKAPVEVKPPSGTFLSLSSLTRFALLLVLAAKSRMAHFAVLEALNRTWIQYMRLSRGEVTQLWKMALGAGPVLRKIEIKIEGGSTARA</sequence>
<dbReference type="SUPFAM" id="SSF49764">
    <property type="entry name" value="HSP20-like chaperones"/>
    <property type="match status" value="1"/>
</dbReference>
<evidence type="ECO:0000256" key="3">
    <source>
        <dbReference type="ARBA" id="ARBA00022806"/>
    </source>
</evidence>
<dbReference type="EMBL" id="GL945444">
    <property type="protein sequence ID" value="EGO19314.1"/>
    <property type="molecule type" value="Genomic_DNA"/>
</dbReference>
<evidence type="ECO:0000259" key="8">
    <source>
        <dbReference type="PROSITE" id="PS51198"/>
    </source>
</evidence>
<feature type="domain" description="UvrD-like helicase ATP-binding" evidence="8">
    <location>
        <begin position="464"/>
        <end position="833"/>
    </location>
</feature>
<dbReference type="Proteomes" id="UP000008064">
    <property type="component" value="Unassembled WGS sequence"/>
</dbReference>
<name>F8PCB4_SERL9</name>
<evidence type="ECO:0000256" key="6">
    <source>
        <dbReference type="SAM" id="MobiDB-lite"/>
    </source>
</evidence>
<dbReference type="Gene3D" id="2.60.40.790">
    <property type="match status" value="1"/>
</dbReference>
<evidence type="ECO:0000259" key="9">
    <source>
        <dbReference type="PROSITE" id="PS51203"/>
    </source>
</evidence>
<dbReference type="OrthoDB" id="3156807at2759"/>
<keyword evidence="4 5" id="KW-0067">ATP-binding</keyword>
<dbReference type="PANTHER" id="PTHR21529">
    <property type="entry name" value="MAMMARY TURMOR VIRUS RECEPTOR HOMOLOG 1, 2 MTVR1, 2"/>
    <property type="match status" value="1"/>
</dbReference>
<dbReference type="InterPro" id="IPR039904">
    <property type="entry name" value="TRANK1"/>
</dbReference>
<dbReference type="GO" id="GO:0016787">
    <property type="term" value="F:hydrolase activity"/>
    <property type="evidence" value="ECO:0007669"/>
    <property type="project" value="UniProtKB-UniRule"/>
</dbReference>
<keyword evidence="1 5" id="KW-0547">Nucleotide-binding</keyword>
<evidence type="ECO:0000256" key="1">
    <source>
        <dbReference type="ARBA" id="ARBA00022741"/>
    </source>
</evidence>
<feature type="binding site" evidence="5">
    <location>
        <begin position="485"/>
        <end position="492"/>
    </location>
    <ligand>
        <name>ATP</name>
        <dbReference type="ChEBI" id="CHEBI:30616"/>
    </ligand>
</feature>
<dbReference type="PANTHER" id="PTHR21529:SF4">
    <property type="entry name" value="TPR AND ANKYRIN REPEAT-CONTAINING PROTEIN 1"/>
    <property type="match status" value="1"/>
</dbReference>
<evidence type="ECO:0000313" key="10">
    <source>
        <dbReference type="EMBL" id="EGO19314.1"/>
    </source>
</evidence>
<dbReference type="Pfam" id="PF04969">
    <property type="entry name" value="CS"/>
    <property type="match status" value="1"/>
</dbReference>
<gene>
    <name evidence="10" type="ORF">SERLADRAFT_443362</name>
</gene>
<dbReference type="Pfam" id="PF05002">
    <property type="entry name" value="SGS"/>
    <property type="match status" value="1"/>
</dbReference>
<feature type="region of interest" description="Disordered" evidence="6">
    <location>
        <begin position="1889"/>
        <end position="1914"/>
    </location>
</feature>
<feature type="compositionally biased region" description="Basic residues" evidence="6">
    <location>
        <begin position="143"/>
        <end position="153"/>
    </location>
</feature>
<dbReference type="Pfam" id="PF00580">
    <property type="entry name" value="UvrD-helicase"/>
    <property type="match status" value="1"/>
</dbReference>
<reference evidence="10" key="1">
    <citation type="submission" date="2011-04" db="EMBL/GenBank/DDBJ databases">
        <title>Evolution of plant cell wall degrading machinery underlies the functional diversity of forest fungi.</title>
        <authorList>
            <consortium name="US DOE Joint Genome Institute (JGI-PGF)"/>
            <person name="Eastwood D.C."/>
            <person name="Floudas D."/>
            <person name="Binder M."/>
            <person name="Majcherczyk A."/>
            <person name="Schneider P."/>
            <person name="Aerts A."/>
            <person name="Asiegbu F.O."/>
            <person name="Baker S.E."/>
            <person name="Barry K."/>
            <person name="Bendiksby M."/>
            <person name="Blumentritt M."/>
            <person name="Coutinho P.M."/>
            <person name="Cullen D."/>
            <person name="Cullen D."/>
            <person name="Gathman A."/>
            <person name="Goodell B."/>
            <person name="Henrissat B."/>
            <person name="Ihrmark K."/>
            <person name="Kauserud H."/>
            <person name="Kohler A."/>
            <person name="LaButti K."/>
            <person name="Lapidus A."/>
            <person name="Lavin J.L."/>
            <person name="Lee Y.-H."/>
            <person name="Lindquist E."/>
            <person name="Lilly W."/>
            <person name="Lucas S."/>
            <person name="Morin E."/>
            <person name="Murat C."/>
            <person name="Oguiza J.A."/>
            <person name="Park J."/>
            <person name="Pisabarro A.G."/>
            <person name="Riley R."/>
            <person name="Rosling A."/>
            <person name="Salamov A."/>
            <person name="Schmidt O."/>
            <person name="Schmutz J."/>
            <person name="Skrede I."/>
            <person name="Stenlid J."/>
            <person name="Wiebenga A."/>
            <person name="Xie X."/>
            <person name="Kues U."/>
            <person name="Hibbett D.S."/>
            <person name="Hoffmeister D."/>
            <person name="Hogberg N."/>
            <person name="Martin F."/>
            <person name="Grigoriev I.V."/>
            <person name="Watkinson S.C."/>
        </authorList>
    </citation>
    <scope>NUCLEOTIDE SEQUENCE</scope>
    <source>
        <strain evidence="10">S7.9</strain>
    </source>
</reference>
<dbReference type="HOGENOM" id="CLU_001378_0_0_1"/>
<keyword evidence="3 5" id="KW-0347">Helicase</keyword>
<proteinExistence type="predicted"/>
<dbReference type="InterPro" id="IPR007699">
    <property type="entry name" value="SGS_dom"/>
</dbReference>
<feature type="domain" description="CS" evidence="9">
    <location>
        <begin position="1950"/>
        <end position="2035"/>
    </location>
</feature>
<dbReference type="CDD" id="cd06466">
    <property type="entry name" value="p23_CS_SGT1_like"/>
    <property type="match status" value="1"/>
</dbReference>
<keyword evidence="2 5" id="KW-0378">Hydrolase</keyword>
<feature type="domain" description="SGS" evidence="7">
    <location>
        <begin position="2047"/>
        <end position="2146"/>
    </location>
</feature>
<evidence type="ECO:0000256" key="5">
    <source>
        <dbReference type="PROSITE-ProRule" id="PRU00560"/>
    </source>
</evidence>
<dbReference type="GeneID" id="18815894"/>
<dbReference type="InterPro" id="IPR007052">
    <property type="entry name" value="CS_dom"/>
</dbReference>
<dbReference type="RefSeq" id="XP_007324035.1">
    <property type="nucleotide sequence ID" value="XM_007323973.1"/>
</dbReference>
<protein>
    <recommendedName>
        <fullName evidence="11">UvrD-like helicase ATP-binding domain-containing protein</fullName>
    </recommendedName>
</protein>
<evidence type="ECO:0000259" key="7">
    <source>
        <dbReference type="PROSITE" id="PS51048"/>
    </source>
</evidence>
<dbReference type="KEGG" id="sla:SERLADRAFT_443362"/>
<dbReference type="PROSITE" id="PS51048">
    <property type="entry name" value="SGS"/>
    <property type="match status" value="1"/>
</dbReference>
<dbReference type="SUPFAM" id="SSF52540">
    <property type="entry name" value="P-loop containing nucleoside triphosphate hydrolases"/>
    <property type="match status" value="1"/>
</dbReference>
<accession>F8PCB4</accession>
<dbReference type="Gene3D" id="3.40.50.300">
    <property type="entry name" value="P-loop containing nucleotide triphosphate hydrolases"/>
    <property type="match status" value="2"/>
</dbReference>
<organism>
    <name type="scientific">Serpula lacrymans var. lacrymans (strain S7.9)</name>
    <name type="common">Dry rot fungus</name>
    <dbReference type="NCBI Taxonomy" id="578457"/>
    <lineage>
        <taxon>Eukaryota</taxon>
        <taxon>Fungi</taxon>
        <taxon>Dikarya</taxon>
        <taxon>Basidiomycota</taxon>
        <taxon>Agaricomycotina</taxon>
        <taxon>Agaricomycetes</taxon>
        <taxon>Agaricomycetidae</taxon>
        <taxon>Boletales</taxon>
        <taxon>Coniophorineae</taxon>
        <taxon>Serpulaceae</taxon>
        <taxon>Serpula</taxon>
    </lineage>
</organism>
<dbReference type="PROSITE" id="PS51203">
    <property type="entry name" value="CS"/>
    <property type="match status" value="1"/>
</dbReference>
<evidence type="ECO:0008006" key="11">
    <source>
        <dbReference type="Google" id="ProtNLM"/>
    </source>
</evidence>
<evidence type="ECO:0000256" key="2">
    <source>
        <dbReference type="ARBA" id="ARBA00022801"/>
    </source>
</evidence>